<keyword evidence="1" id="KW-0812">Transmembrane</keyword>
<dbReference type="EMBL" id="JAYKXN010000003">
    <property type="protein sequence ID" value="KAK7299907.1"/>
    <property type="molecule type" value="Genomic_DNA"/>
</dbReference>
<feature type="transmembrane region" description="Helical" evidence="1">
    <location>
        <begin position="6"/>
        <end position="27"/>
    </location>
</feature>
<organism evidence="2 3">
    <name type="scientific">Clitoria ternatea</name>
    <name type="common">Butterfly pea</name>
    <dbReference type="NCBI Taxonomy" id="43366"/>
    <lineage>
        <taxon>Eukaryota</taxon>
        <taxon>Viridiplantae</taxon>
        <taxon>Streptophyta</taxon>
        <taxon>Embryophyta</taxon>
        <taxon>Tracheophyta</taxon>
        <taxon>Spermatophyta</taxon>
        <taxon>Magnoliopsida</taxon>
        <taxon>eudicotyledons</taxon>
        <taxon>Gunneridae</taxon>
        <taxon>Pentapetalae</taxon>
        <taxon>rosids</taxon>
        <taxon>fabids</taxon>
        <taxon>Fabales</taxon>
        <taxon>Fabaceae</taxon>
        <taxon>Papilionoideae</taxon>
        <taxon>50 kb inversion clade</taxon>
        <taxon>NPAAA clade</taxon>
        <taxon>indigoferoid/millettioid clade</taxon>
        <taxon>Phaseoleae</taxon>
        <taxon>Clitoria</taxon>
    </lineage>
</organism>
<protein>
    <submittedName>
        <fullName evidence="2">Uncharacterized protein</fullName>
    </submittedName>
</protein>
<keyword evidence="1" id="KW-1133">Transmembrane helix</keyword>
<keyword evidence="1" id="KW-0472">Membrane</keyword>
<evidence type="ECO:0000313" key="3">
    <source>
        <dbReference type="Proteomes" id="UP001359559"/>
    </source>
</evidence>
<gene>
    <name evidence="2" type="ORF">RJT34_10736</name>
</gene>
<proteinExistence type="predicted"/>
<keyword evidence="3" id="KW-1185">Reference proteome</keyword>
<evidence type="ECO:0000313" key="2">
    <source>
        <dbReference type="EMBL" id="KAK7299907.1"/>
    </source>
</evidence>
<comment type="caution">
    <text evidence="2">The sequence shown here is derived from an EMBL/GenBank/DDBJ whole genome shotgun (WGS) entry which is preliminary data.</text>
</comment>
<evidence type="ECO:0000256" key="1">
    <source>
        <dbReference type="SAM" id="Phobius"/>
    </source>
</evidence>
<sequence>MDKIEAISWISVLIWFFYVIIFGDHFLDNEFTLLLSQCSFLCRYPLLFVTFPFLHAPPSLVVLPVDDREWHHRTNTVEKLK</sequence>
<reference evidence="2 3" key="1">
    <citation type="submission" date="2024-01" db="EMBL/GenBank/DDBJ databases">
        <title>The genomes of 5 underutilized Papilionoideae crops provide insights into root nodulation and disease resistance.</title>
        <authorList>
            <person name="Yuan L."/>
        </authorList>
    </citation>
    <scope>NUCLEOTIDE SEQUENCE [LARGE SCALE GENOMIC DNA]</scope>
    <source>
        <strain evidence="2">LY-2023</strain>
        <tissue evidence="2">Leaf</tissue>
    </source>
</reference>
<accession>A0AAN9JIR0</accession>
<feature type="transmembrane region" description="Helical" evidence="1">
    <location>
        <begin position="34"/>
        <end position="54"/>
    </location>
</feature>
<dbReference type="Proteomes" id="UP001359559">
    <property type="component" value="Unassembled WGS sequence"/>
</dbReference>
<dbReference type="AlphaFoldDB" id="A0AAN9JIR0"/>
<name>A0AAN9JIR0_CLITE</name>